<feature type="transmembrane region" description="Helical" evidence="5">
    <location>
        <begin position="291"/>
        <end position="310"/>
    </location>
</feature>
<keyword evidence="8" id="KW-1185">Reference proteome</keyword>
<feature type="transmembrane region" description="Helical" evidence="5">
    <location>
        <begin position="259"/>
        <end position="279"/>
    </location>
</feature>
<dbReference type="InterPro" id="IPR050382">
    <property type="entry name" value="MFS_Na/Anion_cotransporter"/>
</dbReference>
<comment type="subcellular location">
    <subcellularLocation>
        <location evidence="1">Membrane</location>
        <topology evidence="1">Multi-pass membrane protein</topology>
    </subcellularLocation>
</comment>
<feature type="transmembrane region" description="Helical" evidence="5">
    <location>
        <begin position="381"/>
        <end position="401"/>
    </location>
</feature>
<dbReference type="RefSeq" id="WP_185692663.1">
    <property type="nucleotide sequence ID" value="NZ_JACHVA010000080.1"/>
</dbReference>
<dbReference type="Pfam" id="PF07690">
    <property type="entry name" value="MFS_1"/>
    <property type="match status" value="1"/>
</dbReference>
<evidence type="ECO:0000256" key="4">
    <source>
        <dbReference type="ARBA" id="ARBA00023136"/>
    </source>
</evidence>
<evidence type="ECO:0000256" key="5">
    <source>
        <dbReference type="SAM" id="Phobius"/>
    </source>
</evidence>
<keyword evidence="4 5" id="KW-0472">Membrane</keyword>
<dbReference type="AlphaFoldDB" id="A0A7X1AXZ5"/>
<keyword evidence="3 5" id="KW-1133">Transmembrane helix</keyword>
<feature type="transmembrane region" description="Helical" evidence="5">
    <location>
        <begin position="52"/>
        <end position="72"/>
    </location>
</feature>
<protein>
    <submittedName>
        <fullName evidence="7">MFS transporter</fullName>
    </submittedName>
</protein>
<comment type="caution">
    <text evidence="7">The sequence shown here is derived from an EMBL/GenBank/DDBJ whole genome shotgun (WGS) entry which is preliminary data.</text>
</comment>
<feature type="transmembrane region" description="Helical" evidence="5">
    <location>
        <begin position="218"/>
        <end position="239"/>
    </location>
</feature>
<evidence type="ECO:0000259" key="6">
    <source>
        <dbReference type="PROSITE" id="PS50850"/>
    </source>
</evidence>
<dbReference type="Proteomes" id="UP000525652">
    <property type="component" value="Unassembled WGS sequence"/>
</dbReference>
<feature type="transmembrane region" description="Helical" evidence="5">
    <location>
        <begin position="101"/>
        <end position="119"/>
    </location>
</feature>
<dbReference type="InterPro" id="IPR020846">
    <property type="entry name" value="MFS_dom"/>
</dbReference>
<dbReference type="EMBL" id="JACHVA010000080">
    <property type="protein sequence ID" value="MBC2601964.1"/>
    <property type="molecule type" value="Genomic_DNA"/>
</dbReference>
<evidence type="ECO:0000256" key="1">
    <source>
        <dbReference type="ARBA" id="ARBA00004141"/>
    </source>
</evidence>
<feature type="transmembrane region" description="Helical" evidence="5">
    <location>
        <begin position="12"/>
        <end position="32"/>
    </location>
</feature>
<feature type="transmembrane region" description="Helical" evidence="5">
    <location>
        <begin position="164"/>
        <end position="187"/>
    </location>
</feature>
<dbReference type="InterPro" id="IPR011701">
    <property type="entry name" value="MFS"/>
</dbReference>
<dbReference type="SUPFAM" id="SSF103473">
    <property type="entry name" value="MFS general substrate transporter"/>
    <property type="match status" value="1"/>
</dbReference>
<dbReference type="Gene3D" id="1.20.1250.20">
    <property type="entry name" value="MFS general substrate transporter like domains"/>
    <property type="match status" value="2"/>
</dbReference>
<feature type="transmembrane region" description="Helical" evidence="5">
    <location>
        <begin position="139"/>
        <end position="158"/>
    </location>
</feature>
<gene>
    <name evidence="7" type="ORF">H5P30_09240</name>
</gene>
<dbReference type="PANTHER" id="PTHR11662:SF399">
    <property type="entry name" value="FI19708P1-RELATED"/>
    <property type="match status" value="1"/>
</dbReference>
<dbReference type="InterPro" id="IPR036259">
    <property type="entry name" value="MFS_trans_sf"/>
</dbReference>
<organism evidence="7 8">
    <name type="scientific">Puniceicoccus vermicola</name>
    <dbReference type="NCBI Taxonomy" id="388746"/>
    <lineage>
        <taxon>Bacteria</taxon>
        <taxon>Pseudomonadati</taxon>
        <taxon>Verrucomicrobiota</taxon>
        <taxon>Opitutia</taxon>
        <taxon>Puniceicoccales</taxon>
        <taxon>Puniceicoccaceae</taxon>
        <taxon>Puniceicoccus</taxon>
    </lineage>
</organism>
<dbReference type="CDD" id="cd17319">
    <property type="entry name" value="MFS_ExuT_GudP_like"/>
    <property type="match status" value="1"/>
</dbReference>
<evidence type="ECO:0000256" key="3">
    <source>
        <dbReference type="ARBA" id="ARBA00022989"/>
    </source>
</evidence>
<dbReference type="PANTHER" id="PTHR11662">
    <property type="entry name" value="SOLUTE CARRIER FAMILY 17"/>
    <property type="match status" value="1"/>
</dbReference>
<feature type="transmembrane region" description="Helical" evidence="5">
    <location>
        <begin position="79"/>
        <end position="95"/>
    </location>
</feature>
<keyword evidence="2 5" id="KW-0812">Transmembrane</keyword>
<dbReference type="GO" id="GO:0022857">
    <property type="term" value="F:transmembrane transporter activity"/>
    <property type="evidence" value="ECO:0007669"/>
    <property type="project" value="InterPro"/>
</dbReference>
<name>A0A7X1AXZ5_9BACT</name>
<reference evidence="7 8" key="1">
    <citation type="submission" date="2020-07" db="EMBL/GenBank/DDBJ databases">
        <authorList>
            <person name="Feng X."/>
        </authorList>
    </citation>
    <scope>NUCLEOTIDE SEQUENCE [LARGE SCALE GENOMIC DNA]</scope>
    <source>
        <strain evidence="7 8">JCM14086</strain>
    </source>
</reference>
<evidence type="ECO:0000256" key="2">
    <source>
        <dbReference type="ARBA" id="ARBA00022692"/>
    </source>
</evidence>
<evidence type="ECO:0000313" key="7">
    <source>
        <dbReference type="EMBL" id="MBC2601964.1"/>
    </source>
</evidence>
<feature type="domain" description="Major facilitator superfamily (MFS) profile" evidence="6">
    <location>
        <begin position="14"/>
        <end position="408"/>
    </location>
</feature>
<evidence type="ECO:0000313" key="8">
    <source>
        <dbReference type="Proteomes" id="UP000525652"/>
    </source>
</evidence>
<proteinExistence type="predicted"/>
<dbReference type="GO" id="GO:0016020">
    <property type="term" value="C:membrane"/>
    <property type="evidence" value="ECO:0007669"/>
    <property type="project" value="UniProtKB-SubCell"/>
</dbReference>
<accession>A0A7X1AXZ5</accession>
<dbReference type="PROSITE" id="PS50850">
    <property type="entry name" value="MFS"/>
    <property type="match status" value="1"/>
</dbReference>
<feature type="transmembrane region" description="Helical" evidence="5">
    <location>
        <begin position="350"/>
        <end position="369"/>
    </location>
</feature>
<feature type="transmembrane region" description="Helical" evidence="5">
    <location>
        <begin position="316"/>
        <end position="338"/>
    </location>
</feature>
<sequence>MNSSITLARSRATVITLCFLLGLLNYLDRVVISFSVSPIQKEFGINNTEFGFLMSAFALGTLSINGVSGWILDKSNVRLVWTVAVLAWSATMIFQGFAPTLLIFIGLRYFMGLGEGVNFPAMDRAMADWMDPKKLSRQISLCLLGVPLALLIGGPLLSNLIQSIGWRSSFIVLGIAGIILGICWLAFYRNAPREIIHQKTDADAPAPRWRDLLRNPTLLATSWSFFAFGYVLFFGVTWLPGYLGQTYEMDVTKVGWFSVLPWALALTLMPVAGWISDRIMMRTGSVRASRVHLIWICQTIAVLFFAALILAPSANSALICLSLAIGFAMMPNAPYYSICSDLFPRQAGSATGILVTFFSASGIVSPLLTGWLSDVFGGFDAAIGALIIIVGSAVVGMIVLARHEPPLLSHQTKGDTAESRP</sequence>